<dbReference type="Gene3D" id="3.10.450.50">
    <property type="match status" value="1"/>
</dbReference>
<dbReference type="AlphaFoldDB" id="A0A8J1XGN7"/>
<accession>A0A8J1XGN7</accession>
<keyword evidence="2" id="KW-1185">Reference proteome</keyword>
<dbReference type="InterPro" id="IPR032710">
    <property type="entry name" value="NTF2-like_dom_sf"/>
</dbReference>
<name>A0A8J1XGN7_OWEFU</name>
<evidence type="ECO:0000313" key="1">
    <source>
        <dbReference type="EMBL" id="CAH1800009.1"/>
    </source>
</evidence>
<comment type="caution">
    <text evidence="1">The sequence shown here is derived from an EMBL/GenBank/DDBJ whole genome shotgun (WGS) entry which is preliminary data.</text>
</comment>
<evidence type="ECO:0000313" key="2">
    <source>
        <dbReference type="Proteomes" id="UP000749559"/>
    </source>
</evidence>
<sequence length="169" mass="19329">MLHLVKIVLFATLLQCVNAGRRQSVIKDELNKFMNDYADSQLLPECATPVNTNCSVTRTFWAEDAVLAVPGWNTGVGRDGVMNVLEEVKSSDPYLHIRVTFNEHIKQDKRSATGYGHGTVYSKDETGELKKLVDMRCLLHFLKVKDEKKYRIQYWVENIVHTGEDKRIS</sequence>
<protein>
    <submittedName>
        <fullName evidence="1">Uncharacterized protein</fullName>
    </submittedName>
</protein>
<proteinExistence type="predicted"/>
<dbReference type="EMBL" id="CAIIXF020000011">
    <property type="protein sequence ID" value="CAH1800009.1"/>
    <property type="molecule type" value="Genomic_DNA"/>
</dbReference>
<organism evidence="1 2">
    <name type="scientific">Owenia fusiformis</name>
    <name type="common">Polychaete worm</name>
    <dbReference type="NCBI Taxonomy" id="6347"/>
    <lineage>
        <taxon>Eukaryota</taxon>
        <taxon>Metazoa</taxon>
        <taxon>Spiralia</taxon>
        <taxon>Lophotrochozoa</taxon>
        <taxon>Annelida</taxon>
        <taxon>Polychaeta</taxon>
        <taxon>Sedentaria</taxon>
        <taxon>Canalipalpata</taxon>
        <taxon>Sabellida</taxon>
        <taxon>Oweniida</taxon>
        <taxon>Oweniidae</taxon>
        <taxon>Owenia</taxon>
    </lineage>
</organism>
<reference evidence="1" key="1">
    <citation type="submission" date="2022-03" db="EMBL/GenBank/DDBJ databases">
        <authorList>
            <person name="Martin C."/>
        </authorList>
    </citation>
    <scope>NUCLEOTIDE SEQUENCE</scope>
</reference>
<dbReference type="SUPFAM" id="SSF54427">
    <property type="entry name" value="NTF2-like"/>
    <property type="match status" value="1"/>
</dbReference>
<dbReference type="Proteomes" id="UP000749559">
    <property type="component" value="Unassembled WGS sequence"/>
</dbReference>
<gene>
    <name evidence="1" type="ORF">OFUS_LOCUS23953</name>
</gene>